<feature type="transmembrane region" description="Helical" evidence="1">
    <location>
        <begin position="49"/>
        <end position="72"/>
    </location>
</feature>
<sequence>MSKTQLRLLYFITVIIYVVLIPWLMFHFIPPVYLVLLGFLVSFGQTFDLMLSLLVFMALFSAGLACLTVYMFKQWYASSRPEK</sequence>
<keyword evidence="1" id="KW-1133">Transmembrane helix</keyword>
<evidence type="ECO:0000313" key="3">
    <source>
        <dbReference type="Proteomes" id="UP000037315"/>
    </source>
</evidence>
<dbReference type="EMBL" id="LFEJ01000014">
    <property type="protein sequence ID" value="KMV34600.1"/>
    <property type="molecule type" value="Genomic_DNA"/>
</dbReference>
<dbReference type="AlphaFoldDB" id="A0A0J8VQ17"/>
<dbReference type="Proteomes" id="UP000037315">
    <property type="component" value="Unassembled WGS sequence"/>
</dbReference>
<protein>
    <submittedName>
        <fullName evidence="2">Uncharacterized protein</fullName>
    </submittedName>
</protein>
<feature type="transmembrane region" description="Helical" evidence="1">
    <location>
        <begin position="7"/>
        <end position="29"/>
    </location>
</feature>
<evidence type="ECO:0000256" key="1">
    <source>
        <dbReference type="SAM" id="Phobius"/>
    </source>
</evidence>
<reference evidence="2 3" key="1">
    <citation type="submission" date="2015-06" db="EMBL/GenBank/DDBJ databases">
        <title>Genome sequencing of Cronobacter sp. strain DJ34 isolated from petroleum contaminated sludge of Duliajan Oil Fields, Assam, India.</title>
        <authorList>
            <person name="Pal S."/>
            <person name="Banerjee T.D."/>
            <person name="Roy A."/>
            <person name="Sar P."/>
            <person name="Kazy S.K."/>
        </authorList>
    </citation>
    <scope>NUCLEOTIDE SEQUENCE [LARGE SCALE GENOMIC DNA]</scope>
    <source>
        <strain evidence="2 3">DJ34</strain>
    </source>
</reference>
<keyword evidence="1" id="KW-0472">Membrane</keyword>
<keyword evidence="3" id="KW-1185">Reference proteome</keyword>
<dbReference type="OrthoDB" id="9897244at2"/>
<organism evidence="2 3">
    <name type="scientific">Franconibacter pulveris</name>
    <dbReference type="NCBI Taxonomy" id="435910"/>
    <lineage>
        <taxon>Bacteria</taxon>
        <taxon>Pseudomonadati</taxon>
        <taxon>Pseudomonadota</taxon>
        <taxon>Gammaproteobacteria</taxon>
        <taxon>Enterobacterales</taxon>
        <taxon>Enterobacteriaceae</taxon>
        <taxon>Franconibacter</taxon>
    </lineage>
</organism>
<proteinExistence type="predicted"/>
<gene>
    <name evidence="2" type="ORF">ACH50_10635</name>
</gene>
<dbReference type="PATRIC" id="fig|1656095.3.peg.1151"/>
<name>A0A0J8VQ17_9ENTR</name>
<keyword evidence="1" id="KW-0812">Transmembrane</keyword>
<comment type="caution">
    <text evidence="2">The sequence shown here is derived from an EMBL/GenBank/DDBJ whole genome shotgun (WGS) entry which is preliminary data.</text>
</comment>
<dbReference type="RefSeq" id="WP_024558890.1">
    <property type="nucleotide sequence ID" value="NZ_LFEJ01000014.1"/>
</dbReference>
<evidence type="ECO:0000313" key="2">
    <source>
        <dbReference type="EMBL" id="KMV34600.1"/>
    </source>
</evidence>
<accession>A0A0J8VQ17</accession>